<dbReference type="Proteomes" id="UP001209878">
    <property type="component" value="Unassembled WGS sequence"/>
</dbReference>
<comment type="caution">
    <text evidence="1">The sequence shown here is derived from an EMBL/GenBank/DDBJ whole genome shotgun (WGS) entry which is preliminary data.</text>
</comment>
<evidence type="ECO:0000313" key="1">
    <source>
        <dbReference type="EMBL" id="KAK2167149.1"/>
    </source>
</evidence>
<protein>
    <submittedName>
        <fullName evidence="1">Uncharacterized protein</fullName>
    </submittedName>
</protein>
<reference evidence="1" key="1">
    <citation type="journal article" date="2023" name="Mol. Biol. Evol.">
        <title>Third-Generation Sequencing Reveals the Adaptive Role of the Epigenome in Three Deep-Sea Polychaetes.</title>
        <authorList>
            <person name="Perez M."/>
            <person name="Aroh O."/>
            <person name="Sun Y."/>
            <person name="Lan Y."/>
            <person name="Juniper S.K."/>
            <person name="Young C.R."/>
            <person name="Angers B."/>
            <person name="Qian P.Y."/>
        </authorList>
    </citation>
    <scope>NUCLEOTIDE SEQUENCE</scope>
    <source>
        <strain evidence="1">R07B-5</strain>
    </source>
</reference>
<organism evidence="1 2">
    <name type="scientific">Ridgeia piscesae</name>
    <name type="common">Tubeworm</name>
    <dbReference type="NCBI Taxonomy" id="27915"/>
    <lineage>
        <taxon>Eukaryota</taxon>
        <taxon>Metazoa</taxon>
        <taxon>Spiralia</taxon>
        <taxon>Lophotrochozoa</taxon>
        <taxon>Annelida</taxon>
        <taxon>Polychaeta</taxon>
        <taxon>Sedentaria</taxon>
        <taxon>Canalipalpata</taxon>
        <taxon>Sabellida</taxon>
        <taxon>Siboglinidae</taxon>
        <taxon>Ridgeia</taxon>
    </lineage>
</organism>
<evidence type="ECO:0000313" key="2">
    <source>
        <dbReference type="Proteomes" id="UP001209878"/>
    </source>
</evidence>
<sequence length="122" mass="13886">MFLSPIDECEVISVVNGCKSKTSTDCDDIEFRLIKSVITSIVKPITHIFNLSFQTGTFPEKMKIAKVIPLYKSGSKNYFNNYRPISLLPQLSKILEKLHSNRLNTFTKTCDILNPCQYGFSE</sequence>
<keyword evidence="2" id="KW-1185">Reference proteome</keyword>
<gene>
    <name evidence="1" type="ORF">NP493_1288g01041</name>
</gene>
<dbReference type="EMBL" id="JAODUO010001289">
    <property type="protein sequence ID" value="KAK2167149.1"/>
    <property type="molecule type" value="Genomic_DNA"/>
</dbReference>
<dbReference type="PANTHER" id="PTHR47510">
    <property type="entry name" value="REVERSE TRANSCRIPTASE DOMAIN-CONTAINING PROTEIN"/>
    <property type="match status" value="1"/>
</dbReference>
<name>A0AAD9K8V2_RIDPI</name>
<proteinExistence type="predicted"/>
<dbReference type="PANTHER" id="PTHR47510:SF3">
    <property type="entry name" value="ENDO_EXONUCLEASE_PHOSPHATASE DOMAIN-CONTAINING PROTEIN"/>
    <property type="match status" value="1"/>
</dbReference>
<dbReference type="AlphaFoldDB" id="A0AAD9K8V2"/>
<accession>A0AAD9K8V2</accession>